<proteinExistence type="predicted"/>
<accession>A0AA49IXB2</accession>
<organism evidence="1">
    <name type="scientific">Candidatus Nitricoxidivorans perseverans</name>
    <dbReference type="NCBI Taxonomy" id="2975601"/>
    <lineage>
        <taxon>Bacteria</taxon>
        <taxon>Pseudomonadati</taxon>
        <taxon>Pseudomonadota</taxon>
        <taxon>Betaproteobacteria</taxon>
        <taxon>Nitrosomonadales</taxon>
        <taxon>Sterolibacteriaceae</taxon>
        <taxon>Candidatus Nitricoxidivorans</taxon>
    </lineage>
</organism>
<dbReference type="Proteomes" id="UP001234916">
    <property type="component" value="Chromosome"/>
</dbReference>
<reference evidence="1" key="1">
    <citation type="journal article" date="2023" name="Nat. Microbiol.">
        <title>Enrichment and characterization of a nitric oxide-reducing microbial community in a continuous bioreactor.</title>
        <authorList>
            <person name="Garrido-Amador P."/>
            <person name="Stortenbeker N."/>
            <person name="Wessels H.J.C.T."/>
            <person name="Speth D.R."/>
            <person name="Garcia-Heredia I."/>
            <person name="Kartal B."/>
        </authorList>
    </citation>
    <scope>NUCLEOTIDE SEQUENCE</scope>
    <source>
        <strain evidence="1">MAG1</strain>
    </source>
</reference>
<evidence type="ECO:0000313" key="1">
    <source>
        <dbReference type="EMBL" id="WIM06522.1"/>
    </source>
</evidence>
<sequence>MSDDDILDLSFALSGRSVTADYADPLFRQVCGCLPWLADEPAAGIHPLHRVGSDTGTGEITLSRHSHLILRLSRGRLAKASRLSGARLDLGGEVTVGAARARELAPASVLYSSFVTVEEEDEVLFVETCKWLLAAMGVSVPMLCGKSRKGSGSGTVWSGFSLMLHGIGEEESLRVQREGLGGERKRGCGIFVPHRSVVAVGK</sequence>
<dbReference type="EMBL" id="CP107246">
    <property type="protein sequence ID" value="WIM06522.1"/>
    <property type="molecule type" value="Genomic_DNA"/>
</dbReference>
<dbReference type="Pfam" id="PF09559">
    <property type="entry name" value="Cas6"/>
    <property type="match status" value="1"/>
</dbReference>
<dbReference type="NCBIfam" id="TIGR02807">
    <property type="entry name" value="cas6_cmx6"/>
    <property type="match status" value="1"/>
</dbReference>
<dbReference type="AlphaFoldDB" id="A0AA49IXB2"/>
<dbReference type="KEGG" id="npv:OHM77_04445"/>
<dbReference type="InterPro" id="IPR014174">
    <property type="entry name" value="CRISPR-assoc_prot_Cas6/Cmx6"/>
</dbReference>
<protein>
    <submittedName>
        <fullName evidence="1">Type I-MYXAN CRISPR-associated protein Cas6/Cmx6</fullName>
    </submittedName>
</protein>
<name>A0AA49IXB2_9PROT</name>
<gene>
    <name evidence="1" type="primary">cas6</name>
    <name evidence="1" type="ORF">OHM77_04445</name>
</gene>